<dbReference type="GO" id="GO:0016020">
    <property type="term" value="C:membrane"/>
    <property type="evidence" value="ECO:0007669"/>
    <property type="project" value="GOC"/>
</dbReference>
<feature type="region of interest" description="Disordered" evidence="2">
    <location>
        <begin position="46"/>
        <end position="91"/>
    </location>
</feature>
<dbReference type="PANTHER" id="PTHR32385:SF15">
    <property type="entry name" value="INOSITOL PHOSPHOCERAMIDE MANNOSYLTRANSFERASE 1"/>
    <property type="match status" value="1"/>
</dbReference>
<reference evidence="3" key="1">
    <citation type="journal article" date="2019" name="Plant J.">
        <title>Chlorella vulgaris genome assembly and annotation reveals the molecular basis for metabolic acclimation to high light conditions.</title>
        <authorList>
            <person name="Cecchin M."/>
            <person name="Marcolungo L."/>
            <person name="Rossato M."/>
            <person name="Girolomoni L."/>
            <person name="Cosentino E."/>
            <person name="Cuine S."/>
            <person name="Li-Beisson Y."/>
            <person name="Delledonne M."/>
            <person name="Ballottari M."/>
        </authorList>
    </citation>
    <scope>NUCLEOTIDE SEQUENCE</scope>
    <source>
        <strain evidence="3">211/11P</strain>
    </source>
</reference>
<reference evidence="3" key="2">
    <citation type="submission" date="2020-11" db="EMBL/GenBank/DDBJ databases">
        <authorList>
            <person name="Cecchin M."/>
            <person name="Marcolungo L."/>
            <person name="Rossato M."/>
            <person name="Girolomoni L."/>
            <person name="Cosentino E."/>
            <person name="Cuine S."/>
            <person name="Li-Beisson Y."/>
            <person name="Delledonne M."/>
            <person name="Ballottari M."/>
        </authorList>
    </citation>
    <scope>NUCLEOTIDE SEQUENCE</scope>
    <source>
        <strain evidence="3">211/11P</strain>
        <tissue evidence="3">Whole cell</tissue>
    </source>
</reference>
<dbReference type="Pfam" id="PF04488">
    <property type="entry name" value="Gly_transf_sug"/>
    <property type="match status" value="1"/>
</dbReference>
<protein>
    <submittedName>
        <fullName evidence="3">Uncharacterized protein</fullName>
    </submittedName>
</protein>
<dbReference type="EMBL" id="SIDB01000008">
    <property type="protein sequence ID" value="KAI3429257.1"/>
    <property type="molecule type" value="Genomic_DNA"/>
</dbReference>
<dbReference type="InterPro" id="IPR051706">
    <property type="entry name" value="Glycosyltransferase_domain"/>
</dbReference>
<dbReference type="SUPFAM" id="SSF53448">
    <property type="entry name" value="Nucleotide-diphospho-sugar transferases"/>
    <property type="match status" value="1"/>
</dbReference>
<dbReference type="AlphaFoldDB" id="A0A9D4TM30"/>
<feature type="region of interest" description="Disordered" evidence="2">
    <location>
        <begin position="367"/>
        <end position="394"/>
    </location>
</feature>
<dbReference type="Proteomes" id="UP001055712">
    <property type="component" value="Unassembled WGS sequence"/>
</dbReference>
<keyword evidence="1" id="KW-0808">Transferase</keyword>
<accession>A0A9D4TM30</accession>
<dbReference type="InterPro" id="IPR029044">
    <property type="entry name" value="Nucleotide-diphossugar_trans"/>
</dbReference>
<dbReference type="PANTHER" id="PTHR32385">
    <property type="entry name" value="MANNOSYL PHOSPHORYLINOSITOL CERAMIDE SYNTHASE"/>
    <property type="match status" value="1"/>
</dbReference>
<dbReference type="GO" id="GO:0051999">
    <property type="term" value="P:mannosyl-inositol phosphorylceramide biosynthetic process"/>
    <property type="evidence" value="ECO:0007669"/>
    <property type="project" value="TreeGrafter"/>
</dbReference>
<dbReference type="Gene3D" id="3.90.550.20">
    <property type="match status" value="1"/>
</dbReference>
<dbReference type="InterPro" id="IPR007577">
    <property type="entry name" value="GlycoTrfase_DXD_sugar-bd_CS"/>
</dbReference>
<keyword evidence="4" id="KW-1185">Reference proteome</keyword>
<proteinExistence type="predicted"/>
<gene>
    <name evidence="3" type="ORF">D9Q98_005354</name>
</gene>
<comment type="caution">
    <text evidence="3">The sequence shown here is derived from an EMBL/GenBank/DDBJ whole genome shotgun (WGS) entry which is preliminary data.</text>
</comment>
<name>A0A9D4TM30_CHLVU</name>
<organism evidence="3 4">
    <name type="scientific">Chlorella vulgaris</name>
    <name type="common">Green alga</name>
    <dbReference type="NCBI Taxonomy" id="3077"/>
    <lineage>
        <taxon>Eukaryota</taxon>
        <taxon>Viridiplantae</taxon>
        <taxon>Chlorophyta</taxon>
        <taxon>core chlorophytes</taxon>
        <taxon>Trebouxiophyceae</taxon>
        <taxon>Chlorellales</taxon>
        <taxon>Chlorellaceae</taxon>
        <taxon>Chlorella clade</taxon>
        <taxon>Chlorella</taxon>
    </lineage>
</organism>
<evidence type="ECO:0000256" key="2">
    <source>
        <dbReference type="SAM" id="MobiDB-lite"/>
    </source>
</evidence>
<evidence type="ECO:0000313" key="3">
    <source>
        <dbReference type="EMBL" id="KAI3429257.1"/>
    </source>
</evidence>
<evidence type="ECO:0000256" key="1">
    <source>
        <dbReference type="ARBA" id="ARBA00022679"/>
    </source>
</evidence>
<dbReference type="GO" id="GO:0000030">
    <property type="term" value="F:mannosyltransferase activity"/>
    <property type="evidence" value="ECO:0007669"/>
    <property type="project" value="TreeGrafter"/>
</dbReference>
<evidence type="ECO:0000313" key="4">
    <source>
        <dbReference type="Proteomes" id="UP001055712"/>
    </source>
</evidence>
<dbReference type="OrthoDB" id="513717at2759"/>
<sequence>MLAAPPKRRRVQTVALRLSPLIALAAFVIALRHTITGTRQCRCSAAAAGGGKAPPKLPPGDGPGGHDLKQARAAAAAAAAPDRPGKKPAGAAHGIPHILHRIYVADPQDKQRANFTYPIGHEAWLQSCAYMHSRRSGWQMMVWDWDNVHALICNHYPWFMPFFRDNATKMVEKSDLARYAVLHRVGGLYLDSDMECWRESSDMLEGFDLVAQSTNEHEGTTNAVIAARPGLKVFHRALQLVQTRVGKNNETLDVIERTANGLFAAALQSVGVVRGPKGLFQTDSFIDGAVYHLYRSGTWFHPCQWWEVECRRHFYTQRIAGIADMRKLVGWHRMVGSWMGGKQDGIGIVNATAEFCRDATHVRGNGKVGGWVAPNRGKRRRQLQAEGGGQQPAG</sequence>
<feature type="compositionally biased region" description="Low complexity" evidence="2">
    <location>
        <begin position="71"/>
        <end position="91"/>
    </location>
</feature>